<dbReference type="PANTHER" id="PTHR30616">
    <property type="entry name" value="UNCHARACTERIZED PROTEIN YFIH"/>
    <property type="match status" value="1"/>
</dbReference>
<keyword evidence="5" id="KW-0378">Hydrolase</keyword>
<keyword evidence="12" id="KW-1185">Reference proteome</keyword>
<accession>A0A0S4LI17</accession>
<evidence type="ECO:0000313" key="12">
    <source>
        <dbReference type="Proteomes" id="UP000198736"/>
    </source>
</evidence>
<evidence type="ECO:0000256" key="7">
    <source>
        <dbReference type="ARBA" id="ARBA00047989"/>
    </source>
</evidence>
<dbReference type="CDD" id="cd16833">
    <property type="entry name" value="YfiH"/>
    <property type="match status" value="1"/>
</dbReference>
<protein>
    <recommendedName>
        <fullName evidence="10">Purine nucleoside phosphorylase</fullName>
    </recommendedName>
</protein>
<evidence type="ECO:0000256" key="3">
    <source>
        <dbReference type="ARBA" id="ARBA00022679"/>
    </source>
</evidence>
<dbReference type="InterPro" id="IPR003730">
    <property type="entry name" value="Cu_polyphenol_OxRdtase"/>
</dbReference>
<organism evidence="11 12">
    <name type="scientific">Candidatus Nitrospira nitrificans</name>
    <dbReference type="NCBI Taxonomy" id="1742973"/>
    <lineage>
        <taxon>Bacteria</taxon>
        <taxon>Pseudomonadati</taxon>
        <taxon>Nitrospirota</taxon>
        <taxon>Nitrospiria</taxon>
        <taxon>Nitrospirales</taxon>
        <taxon>Nitrospiraceae</taxon>
        <taxon>Nitrospira</taxon>
    </lineage>
</organism>
<dbReference type="SUPFAM" id="SSF64438">
    <property type="entry name" value="CNF1/YfiH-like putative cysteine hydrolases"/>
    <property type="match status" value="1"/>
</dbReference>
<sequence length="248" mass="26834">MMTNRAVITVPAFAATGTRVRHFFGTRRHALDLGLEAGIPQRGIAGAASSSWTLSVKQVHGTEALVVDRALAPTDRFLGGWDALVTDQPGVMVAVRTADCVPILMHDPTHRVVAAVHAGWRGAVAGIVPKTLALLESRFGSRPAHVRISIGPSAGICCYEVDEPVLDRLRQGSPDWKKVVRTKEEGRAHLDLKALVREQAQAVGVSPKSITTVNVCTICREDLFFSYRREGKVNGTMVSAIGLPMRRE</sequence>
<keyword evidence="6" id="KW-0862">Zinc</keyword>
<dbReference type="Pfam" id="PF02578">
    <property type="entry name" value="Cu-oxidase_4"/>
    <property type="match status" value="1"/>
</dbReference>
<comment type="catalytic activity">
    <reaction evidence="9">
        <text>S-methyl-5'-thioadenosine + phosphate = 5-(methylsulfanyl)-alpha-D-ribose 1-phosphate + adenine</text>
        <dbReference type="Rhea" id="RHEA:11852"/>
        <dbReference type="ChEBI" id="CHEBI:16708"/>
        <dbReference type="ChEBI" id="CHEBI:17509"/>
        <dbReference type="ChEBI" id="CHEBI:43474"/>
        <dbReference type="ChEBI" id="CHEBI:58533"/>
        <dbReference type="EC" id="2.4.2.28"/>
    </reaction>
    <physiologicalReaction direction="left-to-right" evidence="9">
        <dbReference type="Rhea" id="RHEA:11853"/>
    </physiologicalReaction>
</comment>
<comment type="catalytic activity">
    <reaction evidence="7">
        <text>adenosine + H2O + H(+) = inosine + NH4(+)</text>
        <dbReference type="Rhea" id="RHEA:24408"/>
        <dbReference type="ChEBI" id="CHEBI:15377"/>
        <dbReference type="ChEBI" id="CHEBI:15378"/>
        <dbReference type="ChEBI" id="CHEBI:16335"/>
        <dbReference type="ChEBI" id="CHEBI:17596"/>
        <dbReference type="ChEBI" id="CHEBI:28938"/>
        <dbReference type="EC" id="3.5.4.4"/>
    </reaction>
    <physiologicalReaction direction="left-to-right" evidence="7">
        <dbReference type="Rhea" id="RHEA:24409"/>
    </physiologicalReaction>
</comment>
<evidence type="ECO:0000256" key="8">
    <source>
        <dbReference type="ARBA" id="ARBA00048968"/>
    </source>
</evidence>
<name>A0A0S4LI17_9BACT</name>
<dbReference type="GO" id="GO:0017061">
    <property type="term" value="F:S-methyl-5-thioadenosine phosphorylase activity"/>
    <property type="evidence" value="ECO:0007669"/>
    <property type="project" value="UniProtKB-EC"/>
</dbReference>
<keyword evidence="4" id="KW-0479">Metal-binding</keyword>
<dbReference type="PANTHER" id="PTHR30616:SF2">
    <property type="entry name" value="PURINE NUCLEOSIDE PHOSPHORYLASE LACC1"/>
    <property type="match status" value="1"/>
</dbReference>
<dbReference type="NCBIfam" id="TIGR00726">
    <property type="entry name" value="peptidoglycan editing factor PgeF"/>
    <property type="match status" value="1"/>
</dbReference>
<reference evidence="12" key="1">
    <citation type="submission" date="2015-10" db="EMBL/GenBank/DDBJ databases">
        <authorList>
            <person name="Luecker S."/>
            <person name="Luecker S."/>
        </authorList>
    </citation>
    <scope>NUCLEOTIDE SEQUENCE [LARGE SCALE GENOMIC DNA]</scope>
</reference>
<comment type="similarity">
    <text evidence="2 10">Belongs to the purine nucleoside phosphorylase YfiH/LACC1 family.</text>
</comment>
<dbReference type="GO" id="GO:0005507">
    <property type="term" value="F:copper ion binding"/>
    <property type="evidence" value="ECO:0007669"/>
    <property type="project" value="TreeGrafter"/>
</dbReference>
<dbReference type="InterPro" id="IPR038371">
    <property type="entry name" value="Cu_polyphenol_OxRdtase_sf"/>
</dbReference>
<evidence type="ECO:0000256" key="1">
    <source>
        <dbReference type="ARBA" id="ARBA00000553"/>
    </source>
</evidence>
<dbReference type="AlphaFoldDB" id="A0A0S4LI17"/>
<dbReference type="Gene3D" id="3.60.140.10">
    <property type="entry name" value="CNF1/YfiH-like putative cysteine hydrolases"/>
    <property type="match status" value="1"/>
</dbReference>
<dbReference type="EMBL" id="CZPZ01000011">
    <property type="protein sequence ID" value="CUS34802.1"/>
    <property type="molecule type" value="Genomic_DNA"/>
</dbReference>
<gene>
    <name evidence="11" type="ORF">COMA2_190025</name>
</gene>
<evidence type="ECO:0000256" key="10">
    <source>
        <dbReference type="RuleBase" id="RU361274"/>
    </source>
</evidence>
<comment type="catalytic activity">
    <reaction evidence="8">
        <text>adenosine + phosphate = alpha-D-ribose 1-phosphate + adenine</text>
        <dbReference type="Rhea" id="RHEA:27642"/>
        <dbReference type="ChEBI" id="CHEBI:16335"/>
        <dbReference type="ChEBI" id="CHEBI:16708"/>
        <dbReference type="ChEBI" id="CHEBI:43474"/>
        <dbReference type="ChEBI" id="CHEBI:57720"/>
        <dbReference type="EC" id="2.4.2.1"/>
    </reaction>
    <physiologicalReaction direction="left-to-right" evidence="8">
        <dbReference type="Rhea" id="RHEA:27643"/>
    </physiologicalReaction>
</comment>
<dbReference type="STRING" id="1742973.COMA2_190025"/>
<evidence type="ECO:0000256" key="9">
    <source>
        <dbReference type="ARBA" id="ARBA00049893"/>
    </source>
</evidence>
<evidence type="ECO:0000256" key="4">
    <source>
        <dbReference type="ARBA" id="ARBA00022723"/>
    </source>
</evidence>
<proteinExistence type="inferred from homology"/>
<dbReference type="GO" id="GO:0016787">
    <property type="term" value="F:hydrolase activity"/>
    <property type="evidence" value="ECO:0007669"/>
    <property type="project" value="UniProtKB-KW"/>
</dbReference>
<dbReference type="InterPro" id="IPR011324">
    <property type="entry name" value="Cytotoxic_necrot_fac-like_cat"/>
</dbReference>
<evidence type="ECO:0000256" key="6">
    <source>
        <dbReference type="ARBA" id="ARBA00022833"/>
    </source>
</evidence>
<dbReference type="Proteomes" id="UP000198736">
    <property type="component" value="Unassembled WGS sequence"/>
</dbReference>
<evidence type="ECO:0000256" key="5">
    <source>
        <dbReference type="ARBA" id="ARBA00022801"/>
    </source>
</evidence>
<dbReference type="RefSeq" id="WP_175304457.1">
    <property type="nucleotide sequence ID" value="NZ_CZPZ01000011.1"/>
</dbReference>
<evidence type="ECO:0000313" key="11">
    <source>
        <dbReference type="EMBL" id="CUS34802.1"/>
    </source>
</evidence>
<evidence type="ECO:0000256" key="2">
    <source>
        <dbReference type="ARBA" id="ARBA00007353"/>
    </source>
</evidence>
<comment type="catalytic activity">
    <reaction evidence="1">
        <text>inosine + phosphate = alpha-D-ribose 1-phosphate + hypoxanthine</text>
        <dbReference type="Rhea" id="RHEA:27646"/>
        <dbReference type="ChEBI" id="CHEBI:17368"/>
        <dbReference type="ChEBI" id="CHEBI:17596"/>
        <dbReference type="ChEBI" id="CHEBI:43474"/>
        <dbReference type="ChEBI" id="CHEBI:57720"/>
        <dbReference type="EC" id="2.4.2.1"/>
    </reaction>
    <physiologicalReaction direction="left-to-right" evidence="1">
        <dbReference type="Rhea" id="RHEA:27647"/>
    </physiologicalReaction>
</comment>
<keyword evidence="3" id="KW-0808">Transferase</keyword>